<dbReference type="PANTHER" id="PTHR30629">
    <property type="entry name" value="PROPHAGE INTEGRASE"/>
    <property type="match status" value="1"/>
</dbReference>
<dbReference type="InterPro" id="IPR010998">
    <property type="entry name" value="Integrase_recombinase_N"/>
</dbReference>
<dbReference type="SUPFAM" id="SSF56349">
    <property type="entry name" value="DNA breaking-rejoining enzymes"/>
    <property type="match status" value="1"/>
</dbReference>
<evidence type="ECO:0000256" key="2">
    <source>
        <dbReference type="ARBA" id="ARBA00022908"/>
    </source>
</evidence>
<dbReference type="Gene3D" id="1.10.150.130">
    <property type="match status" value="1"/>
</dbReference>
<dbReference type="PROSITE" id="PS00018">
    <property type="entry name" value="EF_HAND_1"/>
    <property type="match status" value="1"/>
</dbReference>
<dbReference type="Gene3D" id="1.10.443.10">
    <property type="entry name" value="Intergrase catalytic core"/>
    <property type="match status" value="1"/>
</dbReference>
<evidence type="ECO:0000313" key="7">
    <source>
        <dbReference type="Proteomes" id="UP001163255"/>
    </source>
</evidence>
<dbReference type="Pfam" id="PF00589">
    <property type="entry name" value="Phage_integrase"/>
    <property type="match status" value="1"/>
</dbReference>
<dbReference type="InterPro" id="IPR013762">
    <property type="entry name" value="Integrase-like_cat_sf"/>
</dbReference>
<dbReference type="PANTHER" id="PTHR30629:SF2">
    <property type="entry name" value="PROPHAGE INTEGRASE INTS-RELATED"/>
    <property type="match status" value="1"/>
</dbReference>
<dbReference type="RefSeq" id="WP_262598112.1">
    <property type="nucleotide sequence ID" value="NZ_CP103300.1"/>
</dbReference>
<evidence type="ECO:0000256" key="3">
    <source>
        <dbReference type="ARBA" id="ARBA00023125"/>
    </source>
</evidence>
<dbReference type="PROSITE" id="PS51898">
    <property type="entry name" value="TYR_RECOMBINASE"/>
    <property type="match status" value="1"/>
</dbReference>
<keyword evidence="3" id="KW-0238">DNA-binding</keyword>
<feature type="domain" description="Tyr recombinase" evidence="5">
    <location>
        <begin position="113"/>
        <end position="288"/>
    </location>
</feature>
<dbReference type="EMBL" id="CP103300">
    <property type="protein sequence ID" value="UYM15889.1"/>
    <property type="molecule type" value="Genomic_DNA"/>
</dbReference>
<dbReference type="InterPro" id="IPR002104">
    <property type="entry name" value="Integrase_catalytic"/>
</dbReference>
<sequence>MTLRQCFERYLKEVSPKKKGKETALREGKRFMQFCTNSSHEPLGNLMDKSMSKIEPHHIAEWKLNRLNHVANSSVIRDKNFLSHVFSTAKEWGYIEETPFGGKVKFNEDDDSDRERRVTEQEIEEILFILDDWDRQRKPETPREKVALLWCLCLETGMRLQEVKFLEAGELDLASGVIDLPKEKVKEKRKKSVALTEEAIRLIELGKTEGKYWFDSSKLNVSSIFSLASGKTTIDDLQFRDSRHEALTRLSEKLKPFELARQAGHRDMNRTLKYYRKTAREYGQKLRD</sequence>
<evidence type="ECO:0000313" key="6">
    <source>
        <dbReference type="EMBL" id="UYM15889.1"/>
    </source>
</evidence>
<dbReference type="InterPro" id="IPR050808">
    <property type="entry name" value="Phage_Integrase"/>
</dbReference>
<evidence type="ECO:0000259" key="5">
    <source>
        <dbReference type="PROSITE" id="PS51898"/>
    </source>
</evidence>
<dbReference type="InterPro" id="IPR011010">
    <property type="entry name" value="DNA_brk_join_enz"/>
</dbReference>
<keyword evidence="4" id="KW-0233">DNA recombination</keyword>
<evidence type="ECO:0000256" key="1">
    <source>
        <dbReference type="ARBA" id="ARBA00008857"/>
    </source>
</evidence>
<gene>
    <name evidence="6" type="ORF">NX720_24230</name>
</gene>
<protein>
    <submittedName>
        <fullName evidence="6">Tyrosine-type recombinase/integrase</fullName>
    </submittedName>
</protein>
<reference evidence="6" key="1">
    <citation type="submission" date="2022-10" db="EMBL/GenBank/DDBJ databases">
        <title>Completed Genome Sequence of two octocoral isolated bacterium, Endozoicomonas euniceicola EF212T and Endozoicomonas gorgoniicola PS125T.</title>
        <authorList>
            <person name="Chiou Y.-J."/>
            <person name="Chen Y.-H."/>
        </authorList>
    </citation>
    <scope>NUCLEOTIDE SEQUENCE</scope>
    <source>
        <strain evidence="6">EF212</strain>
    </source>
</reference>
<keyword evidence="2" id="KW-0229">DNA integration</keyword>
<dbReference type="InterPro" id="IPR018247">
    <property type="entry name" value="EF_Hand_1_Ca_BS"/>
</dbReference>
<accession>A0ABY6GV98</accession>
<name>A0ABY6GV98_9GAMM</name>
<organism evidence="6 7">
    <name type="scientific">Endozoicomonas euniceicola</name>
    <dbReference type="NCBI Taxonomy" id="1234143"/>
    <lineage>
        <taxon>Bacteria</taxon>
        <taxon>Pseudomonadati</taxon>
        <taxon>Pseudomonadota</taxon>
        <taxon>Gammaproteobacteria</taxon>
        <taxon>Oceanospirillales</taxon>
        <taxon>Endozoicomonadaceae</taxon>
        <taxon>Endozoicomonas</taxon>
    </lineage>
</organism>
<comment type="similarity">
    <text evidence="1">Belongs to the 'phage' integrase family.</text>
</comment>
<dbReference type="Proteomes" id="UP001163255">
    <property type="component" value="Chromosome"/>
</dbReference>
<evidence type="ECO:0000256" key="4">
    <source>
        <dbReference type="ARBA" id="ARBA00023172"/>
    </source>
</evidence>
<keyword evidence="7" id="KW-1185">Reference proteome</keyword>
<proteinExistence type="inferred from homology"/>